<dbReference type="Pfam" id="PF12833">
    <property type="entry name" value="HTH_18"/>
    <property type="match status" value="1"/>
</dbReference>
<dbReference type="SUPFAM" id="SSF53822">
    <property type="entry name" value="Periplasmic binding protein-like I"/>
    <property type="match status" value="1"/>
</dbReference>
<dbReference type="SMART" id="SM00342">
    <property type="entry name" value="HTH_ARAC"/>
    <property type="match status" value="1"/>
</dbReference>
<protein>
    <submittedName>
        <fullName evidence="5">DNA-binding transcriptional regulator</fullName>
    </submittedName>
</protein>
<sequence>MNAPVKTQPHHHDVLRIGLRVPEWSKYGDAIIRGILQFVREYNLTWHMDIPVYSDHELEPVNIDDSWQGDGLIVFRCSEDEHAAWKKRGIQIINLSAETRIPSLPNVLPDNEEIGKVAADYLISRGLNHFCYVGDSTRHYSNLRQNGFQKELERRGRSCFTVDVPISQTKGKQRWKEIQQRMKDQLVNTTKPIGILTRDDMAAMNLLKVAEQMNIQVPQDWAVVGVGDSSPFCQSARPPITSIHYPNERIGYQAAKLMHQMITAQAPGQDIMLPVGGITERESSNMLSFKDDSIAKAVSYIHKHAAKGPVNIADLSAQFGMSYTGFRQRFKKIMGHTAKEEIDNVRMNQIRSMLANSELHIQEIGYQMNFQTPEDLSRFFQRHQGMSPTAYRALLK</sequence>
<keyword evidence="3" id="KW-0804">Transcription</keyword>
<keyword evidence="6" id="KW-1185">Reference proteome</keyword>
<keyword evidence="1" id="KW-0805">Transcription regulation</keyword>
<gene>
    <name evidence="5" type="ORF">HW115_17360</name>
</gene>
<dbReference type="InterPro" id="IPR046335">
    <property type="entry name" value="LacI/GalR-like_sensor"/>
</dbReference>
<dbReference type="PROSITE" id="PS00041">
    <property type="entry name" value="HTH_ARAC_FAMILY_1"/>
    <property type="match status" value="1"/>
</dbReference>
<proteinExistence type="predicted"/>
<dbReference type="InterPro" id="IPR018062">
    <property type="entry name" value="HTH_AraC-typ_CS"/>
</dbReference>
<feature type="domain" description="HTH araC/xylS-type" evidence="4">
    <location>
        <begin position="295"/>
        <end position="394"/>
    </location>
</feature>
<dbReference type="SUPFAM" id="SSF46689">
    <property type="entry name" value="Homeodomain-like"/>
    <property type="match status" value="1"/>
</dbReference>
<dbReference type="GO" id="GO:0003700">
    <property type="term" value="F:DNA-binding transcription factor activity"/>
    <property type="evidence" value="ECO:0007669"/>
    <property type="project" value="InterPro"/>
</dbReference>
<organism evidence="5 6">
    <name type="scientific">Oceaniferula marina</name>
    <dbReference type="NCBI Taxonomy" id="2748318"/>
    <lineage>
        <taxon>Bacteria</taxon>
        <taxon>Pseudomonadati</taxon>
        <taxon>Verrucomicrobiota</taxon>
        <taxon>Verrucomicrobiia</taxon>
        <taxon>Verrucomicrobiales</taxon>
        <taxon>Verrucomicrobiaceae</taxon>
        <taxon>Oceaniferula</taxon>
    </lineage>
</organism>
<dbReference type="PROSITE" id="PS01124">
    <property type="entry name" value="HTH_ARAC_FAMILY_2"/>
    <property type="match status" value="1"/>
</dbReference>
<dbReference type="GO" id="GO:0000976">
    <property type="term" value="F:transcription cis-regulatory region binding"/>
    <property type="evidence" value="ECO:0007669"/>
    <property type="project" value="TreeGrafter"/>
</dbReference>
<reference evidence="5 6" key="1">
    <citation type="submission" date="2020-07" db="EMBL/GenBank/DDBJ databases">
        <title>Roseicoccus Jingziensis gen. nov., sp. nov., isolated from coastal seawater.</title>
        <authorList>
            <person name="Feng X."/>
        </authorList>
    </citation>
    <scope>NUCLEOTIDE SEQUENCE [LARGE SCALE GENOMIC DNA]</scope>
    <source>
        <strain evidence="5 6">N1E253</strain>
    </source>
</reference>
<dbReference type="CDD" id="cd01543">
    <property type="entry name" value="PBP1_XylR"/>
    <property type="match status" value="1"/>
</dbReference>
<evidence type="ECO:0000256" key="2">
    <source>
        <dbReference type="ARBA" id="ARBA00023125"/>
    </source>
</evidence>
<dbReference type="InterPro" id="IPR009057">
    <property type="entry name" value="Homeodomain-like_sf"/>
</dbReference>
<dbReference type="PANTHER" id="PTHR30146">
    <property type="entry name" value="LACI-RELATED TRANSCRIPTIONAL REPRESSOR"/>
    <property type="match status" value="1"/>
</dbReference>
<keyword evidence="2 5" id="KW-0238">DNA-binding</keyword>
<evidence type="ECO:0000313" key="5">
    <source>
        <dbReference type="EMBL" id="NWK57391.1"/>
    </source>
</evidence>
<dbReference type="Gene3D" id="1.10.10.60">
    <property type="entry name" value="Homeodomain-like"/>
    <property type="match status" value="1"/>
</dbReference>
<evidence type="ECO:0000313" key="6">
    <source>
        <dbReference type="Proteomes" id="UP000557872"/>
    </source>
</evidence>
<evidence type="ECO:0000256" key="1">
    <source>
        <dbReference type="ARBA" id="ARBA00023015"/>
    </source>
</evidence>
<dbReference type="Pfam" id="PF13377">
    <property type="entry name" value="Peripla_BP_3"/>
    <property type="match status" value="1"/>
</dbReference>
<dbReference type="Gene3D" id="3.40.50.2300">
    <property type="match status" value="2"/>
</dbReference>
<dbReference type="InterPro" id="IPR018060">
    <property type="entry name" value="HTH_AraC"/>
</dbReference>
<accession>A0A851GNI1</accession>
<dbReference type="AlphaFoldDB" id="A0A851GNI1"/>
<comment type="caution">
    <text evidence="5">The sequence shown here is derived from an EMBL/GenBank/DDBJ whole genome shotgun (WGS) entry which is preliminary data.</text>
</comment>
<dbReference type="Proteomes" id="UP000557872">
    <property type="component" value="Unassembled WGS sequence"/>
</dbReference>
<dbReference type="InterPro" id="IPR028082">
    <property type="entry name" value="Peripla_BP_I"/>
</dbReference>
<evidence type="ECO:0000256" key="3">
    <source>
        <dbReference type="ARBA" id="ARBA00023163"/>
    </source>
</evidence>
<dbReference type="EMBL" id="JACBAZ010000011">
    <property type="protein sequence ID" value="NWK57391.1"/>
    <property type="molecule type" value="Genomic_DNA"/>
</dbReference>
<name>A0A851GNI1_9BACT</name>
<evidence type="ECO:0000259" key="4">
    <source>
        <dbReference type="PROSITE" id="PS01124"/>
    </source>
</evidence>
<dbReference type="PANTHER" id="PTHR30146:SF24">
    <property type="entry name" value="XYLOSE OPERON REGULATORY PROTEIN"/>
    <property type="match status" value="1"/>
</dbReference>